<evidence type="ECO:0000313" key="3">
    <source>
        <dbReference type="Proteomes" id="UP000516437"/>
    </source>
</evidence>
<protein>
    <submittedName>
        <fullName evidence="2">Uncharacterized protein</fullName>
    </submittedName>
</protein>
<comment type="caution">
    <text evidence="2">The sequence shown here is derived from an EMBL/GenBank/DDBJ whole genome shotgun (WGS) entry which is preliminary data.</text>
</comment>
<gene>
    <name evidence="2" type="ORF">CJ030_MR2G016173</name>
</gene>
<reference evidence="2 3" key="1">
    <citation type="journal article" date="2019" name="Plant Biotechnol. J.">
        <title>The red bayberry genome and genetic basis of sex determination.</title>
        <authorList>
            <person name="Jia H.M."/>
            <person name="Jia H.J."/>
            <person name="Cai Q.L."/>
            <person name="Wang Y."/>
            <person name="Zhao H.B."/>
            <person name="Yang W.F."/>
            <person name="Wang G.Y."/>
            <person name="Li Y.H."/>
            <person name="Zhan D.L."/>
            <person name="Shen Y.T."/>
            <person name="Niu Q.F."/>
            <person name="Chang L."/>
            <person name="Qiu J."/>
            <person name="Zhao L."/>
            <person name="Xie H.B."/>
            <person name="Fu W.Y."/>
            <person name="Jin J."/>
            <person name="Li X.W."/>
            <person name="Jiao Y."/>
            <person name="Zhou C.C."/>
            <person name="Tu T."/>
            <person name="Chai C.Y."/>
            <person name="Gao J.L."/>
            <person name="Fan L.J."/>
            <person name="van de Weg E."/>
            <person name="Wang J.Y."/>
            <person name="Gao Z.S."/>
        </authorList>
    </citation>
    <scope>NUCLEOTIDE SEQUENCE [LARGE SCALE GENOMIC DNA]</scope>
    <source>
        <tissue evidence="2">Leaves</tissue>
    </source>
</reference>
<dbReference type="Proteomes" id="UP000516437">
    <property type="component" value="Chromosome 2"/>
</dbReference>
<organism evidence="2 3">
    <name type="scientific">Morella rubra</name>
    <name type="common">Chinese bayberry</name>
    <dbReference type="NCBI Taxonomy" id="262757"/>
    <lineage>
        <taxon>Eukaryota</taxon>
        <taxon>Viridiplantae</taxon>
        <taxon>Streptophyta</taxon>
        <taxon>Embryophyta</taxon>
        <taxon>Tracheophyta</taxon>
        <taxon>Spermatophyta</taxon>
        <taxon>Magnoliopsida</taxon>
        <taxon>eudicotyledons</taxon>
        <taxon>Gunneridae</taxon>
        <taxon>Pentapetalae</taxon>
        <taxon>rosids</taxon>
        <taxon>fabids</taxon>
        <taxon>Fagales</taxon>
        <taxon>Myricaceae</taxon>
        <taxon>Morella</taxon>
    </lineage>
</organism>
<accession>A0A6A1WAL6</accession>
<dbReference type="OrthoDB" id="1065581at2759"/>
<sequence>MYFSVKYLKFRVLLCQNVQPLEFQDIFLRFMAFDLWDSSYHQVTHEGNDSTLTGWQCDFHTGYGFDVIEEDALNEKSCVQVLRILITKADTEIDELERDLVLLQSELACAEHKEWSELCFNALMEKINCLKISIRSLRNADENDIEVQLLMHTEPANRVHEILRSLLKSYFQENDEQV</sequence>
<evidence type="ECO:0000256" key="1">
    <source>
        <dbReference type="SAM" id="Coils"/>
    </source>
</evidence>
<name>A0A6A1WAL6_9ROSI</name>
<keyword evidence="1" id="KW-0175">Coiled coil</keyword>
<dbReference type="AlphaFoldDB" id="A0A6A1WAL6"/>
<evidence type="ECO:0000313" key="2">
    <source>
        <dbReference type="EMBL" id="KAB1222292.1"/>
    </source>
</evidence>
<feature type="coiled-coil region" evidence="1">
    <location>
        <begin position="79"/>
        <end position="113"/>
    </location>
</feature>
<dbReference type="EMBL" id="RXIC02000020">
    <property type="protein sequence ID" value="KAB1222292.1"/>
    <property type="molecule type" value="Genomic_DNA"/>
</dbReference>
<keyword evidence="3" id="KW-1185">Reference proteome</keyword>
<proteinExistence type="predicted"/>